<dbReference type="Gene3D" id="1.10.439.10">
    <property type="entry name" value="Penicillin Amidohydrolase, domain 1"/>
    <property type="match status" value="1"/>
</dbReference>
<gene>
    <name evidence="6" type="ORF">R0137_06610</name>
</gene>
<evidence type="ECO:0000313" key="6">
    <source>
        <dbReference type="EMBL" id="WOJ98234.1"/>
    </source>
</evidence>
<dbReference type="Gene3D" id="3.60.20.10">
    <property type="entry name" value="Glutamine Phosphoribosylpyrophosphate, subunit 1, domain 1"/>
    <property type="match status" value="1"/>
</dbReference>
<dbReference type="CDD" id="cd01936">
    <property type="entry name" value="Ntn_CA"/>
    <property type="match status" value="1"/>
</dbReference>
<dbReference type="SUPFAM" id="SSF56235">
    <property type="entry name" value="N-terminal nucleophile aminohydrolases (Ntn hydrolases)"/>
    <property type="match status" value="1"/>
</dbReference>
<feature type="signal peptide" evidence="5">
    <location>
        <begin position="1"/>
        <end position="23"/>
    </location>
</feature>
<organism evidence="6 7">
    <name type="scientific">Congregibacter brevis</name>
    <dbReference type="NCBI Taxonomy" id="3081201"/>
    <lineage>
        <taxon>Bacteria</taxon>
        <taxon>Pseudomonadati</taxon>
        <taxon>Pseudomonadota</taxon>
        <taxon>Gammaproteobacteria</taxon>
        <taxon>Cellvibrionales</taxon>
        <taxon>Halieaceae</taxon>
        <taxon>Congregibacter</taxon>
    </lineage>
</organism>
<evidence type="ECO:0000256" key="5">
    <source>
        <dbReference type="SAM" id="SignalP"/>
    </source>
</evidence>
<accession>A0ABZ0IHE3</accession>
<dbReference type="InterPro" id="IPR043146">
    <property type="entry name" value="Penicillin_amidase_N_B-knob"/>
</dbReference>
<feature type="chain" id="PRO_5047431485" evidence="5">
    <location>
        <begin position="24"/>
        <end position="735"/>
    </location>
</feature>
<dbReference type="InterPro" id="IPR002692">
    <property type="entry name" value="S45"/>
</dbReference>
<dbReference type="EMBL" id="CP136865">
    <property type="protein sequence ID" value="WOJ98234.1"/>
    <property type="molecule type" value="Genomic_DNA"/>
</dbReference>
<dbReference type="Gene3D" id="2.30.120.10">
    <property type="match status" value="1"/>
</dbReference>
<keyword evidence="4" id="KW-0865">Zymogen</keyword>
<dbReference type="Gene3D" id="1.10.1400.10">
    <property type="match status" value="1"/>
</dbReference>
<sequence length="735" mass="82357">MTIHAFLRCGIAWCALALMTACADEDAQNVDSELARLASRAGAVTIIRDDFGVPHIYANTDADAVFGLLYAQAEDDFPRVERNYYWAIGRLAEAEGESALFSDLRARLYMSTDQAKEAYAKSPPWLQALCDAFADGLNYYLATHPEVTPKVLTRFEPWMPMFFFEGSIGGDIEQIPLDGIRAFYGENRSVDLAVMEQAREPKLGYEQHLGSNGFAIAGERTRSGNAMLLINPHTSLYFRGEVHVVSEEGLNAYGAVTWGQFFVYQGFNEHTGWMHTSTGVDFMDEFVEEVIEGADGELMYRYGDELRPVEVSEVTLKYKDGNDMSERTFPRYRTHHGPVTHMLDGKWVATRINWDPVTALEQSYVRSKKTGLDGFNDMMDLRTNSSNNTVYADSAGNIAYYHGNFIPKRDTRFDFSKPVDGSNPATDWLGLHAVDEIVTVVNPTNGWLQNCNSTPFTAAGDYSPKQEDYPVYMAPDAENFRGIHAQRVLKDATDLTLDGLLDLAYDSYLPGFERLIPGLIEAYDAEGSSYPELAEAIDVLRRWDLRVSADSVPMALAYFYGMQFRDDGENPQGLRRMALINYFADASSYQERLAVFETAVERLITDFGQWDTAWGEINRFQRLSGDINLAFDDGKPSLPVGLASGDWGALASYRAVRRDTKRIYGVSGNSFVAVVEFGDKVRAKSILAGGQSGDPDSPHFYDQAQPYIDREFKDVAFYREDVEARAVRSYHPGES</sequence>
<dbReference type="InterPro" id="IPR023343">
    <property type="entry name" value="Penicillin_amidase_dom1"/>
</dbReference>
<proteinExistence type="inferred from homology"/>
<evidence type="ECO:0000313" key="7">
    <source>
        <dbReference type="Proteomes" id="UP001626549"/>
    </source>
</evidence>
<keyword evidence="7" id="KW-1185">Reference proteome</keyword>
<dbReference type="InterPro" id="IPR029055">
    <property type="entry name" value="Ntn_hydrolases_N"/>
</dbReference>
<protein>
    <submittedName>
        <fullName evidence="6">Acylase</fullName>
    </submittedName>
</protein>
<dbReference type="RefSeq" id="WP_407329508.1">
    <property type="nucleotide sequence ID" value="NZ_CP136865.1"/>
</dbReference>
<dbReference type="PIRSF" id="PIRSF001227">
    <property type="entry name" value="Pen_acylase"/>
    <property type="match status" value="1"/>
</dbReference>
<dbReference type="Pfam" id="PF01804">
    <property type="entry name" value="Penicil_amidase"/>
    <property type="match status" value="1"/>
</dbReference>
<name>A0ABZ0IHE3_9GAMM</name>
<keyword evidence="3" id="KW-0378">Hydrolase</keyword>
<reference evidence="6 7" key="1">
    <citation type="submission" date="2023-10" db="EMBL/GenBank/DDBJ databases">
        <title>Two novel species belonging to the OM43/NOR5 clade.</title>
        <authorList>
            <person name="Park M."/>
        </authorList>
    </citation>
    <scope>NUCLEOTIDE SEQUENCE [LARGE SCALE GENOMIC DNA]</scope>
    <source>
        <strain evidence="6 7">IMCC45268</strain>
    </source>
</reference>
<evidence type="ECO:0000256" key="2">
    <source>
        <dbReference type="ARBA" id="ARBA00022729"/>
    </source>
</evidence>
<evidence type="ECO:0000256" key="1">
    <source>
        <dbReference type="ARBA" id="ARBA00006586"/>
    </source>
</evidence>
<dbReference type="InterPro" id="IPR014395">
    <property type="entry name" value="Pen/GL7ACA/AHL_acylase"/>
</dbReference>
<evidence type="ECO:0000256" key="4">
    <source>
        <dbReference type="ARBA" id="ARBA00023145"/>
    </source>
</evidence>
<dbReference type="Proteomes" id="UP001626549">
    <property type="component" value="Chromosome"/>
</dbReference>
<evidence type="ECO:0000256" key="3">
    <source>
        <dbReference type="ARBA" id="ARBA00022801"/>
    </source>
</evidence>
<comment type="similarity">
    <text evidence="1">Belongs to the peptidase S45 family.</text>
</comment>
<dbReference type="PANTHER" id="PTHR34218:SF3">
    <property type="entry name" value="ACYL-HOMOSERINE LACTONE ACYLASE PVDQ"/>
    <property type="match status" value="1"/>
</dbReference>
<keyword evidence="2 5" id="KW-0732">Signal</keyword>
<dbReference type="PANTHER" id="PTHR34218">
    <property type="entry name" value="PEPTIDASE S45 PENICILLIN AMIDASE"/>
    <property type="match status" value="1"/>
</dbReference>
<dbReference type="InterPro" id="IPR043147">
    <property type="entry name" value="Penicillin_amidase_A-knob"/>
</dbReference>